<evidence type="ECO:0008006" key="3">
    <source>
        <dbReference type="Google" id="ProtNLM"/>
    </source>
</evidence>
<keyword evidence="2" id="KW-1185">Reference proteome</keyword>
<evidence type="ECO:0000313" key="2">
    <source>
        <dbReference type="Proteomes" id="UP001165393"/>
    </source>
</evidence>
<comment type="caution">
    <text evidence="1">The sequence shown here is derived from an EMBL/GenBank/DDBJ whole genome shotgun (WGS) entry which is preliminary data.</text>
</comment>
<evidence type="ECO:0000313" key="1">
    <source>
        <dbReference type="EMBL" id="MCM2679011.1"/>
    </source>
</evidence>
<dbReference type="Proteomes" id="UP001165393">
    <property type="component" value="Unassembled WGS sequence"/>
</dbReference>
<dbReference type="RefSeq" id="WP_251260379.1">
    <property type="nucleotide sequence ID" value="NZ_JAMQGP010000002.1"/>
</dbReference>
<reference evidence="1 2" key="1">
    <citation type="journal article" date="2013" name="Antonie Van Leeuwenhoek">
        <title>Echinimonas agarilytica gen. nov., sp. nov., a new gammaproteobacterium isolated from the sea urchin Strongylocentrotus intermedius.</title>
        <authorList>
            <person name="Nedashkovskaya O.I."/>
            <person name="Stenkova A.M."/>
            <person name="Zhukova N.V."/>
            <person name="Van Trappen S."/>
            <person name="Lee J.S."/>
            <person name="Kim S.B."/>
        </authorList>
    </citation>
    <scope>NUCLEOTIDE SEQUENCE [LARGE SCALE GENOMIC DNA]</scope>
    <source>
        <strain evidence="1 2">KMM 6351</strain>
    </source>
</reference>
<organism evidence="1 2">
    <name type="scientific">Echinimonas agarilytica</name>
    <dbReference type="NCBI Taxonomy" id="1215918"/>
    <lineage>
        <taxon>Bacteria</taxon>
        <taxon>Pseudomonadati</taxon>
        <taxon>Pseudomonadota</taxon>
        <taxon>Gammaproteobacteria</taxon>
        <taxon>Alteromonadales</taxon>
        <taxon>Echinimonadaceae</taxon>
        <taxon>Echinimonas</taxon>
    </lineage>
</organism>
<proteinExistence type="predicted"/>
<accession>A0AA41W5C1</accession>
<gene>
    <name evidence="1" type="ORF">NAF29_04880</name>
</gene>
<protein>
    <recommendedName>
        <fullName evidence="3">Peptidase M61 catalytic domain-containing protein</fullName>
    </recommendedName>
</protein>
<dbReference type="AlphaFoldDB" id="A0AA41W5C1"/>
<dbReference type="EMBL" id="JAMQGP010000002">
    <property type="protein sequence ID" value="MCM2679011.1"/>
    <property type="molecule type" value="Genomic_DNA"/>
</dbReference>
<name>A0AA41W5C1_9GAMM</name>
<sequence length="330" mass="38772">MHIAIPSHCNKRQTIKVLALLSIILWMTNTTKAVVSSTYFSIDKARIELRYQNSFTAKERAKISYWLRQHSVGLTYLYGQYPLEHSRYIIKKASSGSGPVPWAQVERGDPDSIVFHVNAHYSLDELMADWTTPHELSHLLIPYPGYDDIWLSEGLASLYQYLLPINVNLTSEHQAWQKLHLGFERGRNDIRLNHWSLQKLAARMHETGSFRRVYWSGAAYYLNVAYQLQSLGTSLPYTLLRFKGCCREANKEWTGIEFVRSLDQFNQHRLFERNYYQWLNLQGMPDLRLAYNWFGVHVNAQRITLDSDPKYQQRRLALYHWQPNQIISNE</sequence>